<dbReference type="EC" id="5.2.1.8" evidence="7"/>
<dbReference type="GO" id="GO:0050821">
    <property type="term" value="P:protein stabilization"/>
    <property type="evidence" value="ECO:0007669"/>
    <property type="project" value="InterPro"/>
</dbReference>
<evidence type="ECO:0000256" key="4">
    <source>
        <dbReference type="ARBA" id="ARBA00023110"/>
    </source>
</evidence>
<keyword evidence="2 7" id="KW-0677">Repeat</keyword>
<proteinExistence type="inferred from homology"/>
<dbReference type="Pfam" id="PF09312">
    <property type="entry name" value="SurA_N"/>
    <property type="match status" value="1"/>
</dbReference>
<feature type="domain" description="PpiC" evidence="8">
    <location>
        <begin position="269"/>
        <end position="368"/>
    </location>
</feature>
<keyword evidence="6 7" id="KW-0413">Isomerase</keyword>
<dbReference type="PANTHER" id="PTHR47637">
    <property type="entry name" value="CHAPERONE SURA"/>
    <property type="match status" value="1"/>
</dbReference>
<keyword evidence="1 7" id="KW-0732">Signal</keyword>
<evidence type="ECO:0000256" key="6">
    <source>
        <dbReference type="ARBA" id="ARBA00023235"/>
    </source>
</evidence>
<dbReference type="PROSITE" id="PS50198">
    <property type="entry name" value="PPIC_PPIASE_2"/>
    <property type="match status" value="2"/>
</dbReference>
<dbReference type="InterPro" id="IPR046357">
    <property type="entry name" value="PPIase_dom_sf"/>
</dbReference>
<comment type="caution">
    <text evidence="9">The sequence shown here is derived from an EMBL/GenBank/DDBJ whole genome shotgun (WGS) entry which is preliminary data.</text>
</comment>
<dbReference type="Gene3D" id="3.10.50.40">
    <property type="match status" value="2"/>
</dbReference>
<dbReference type="Pfam" id="PF13616">
    <property type="entry name" value="Rotamase_3"/>
    <property type="match status" value="1"/>
</dbReference>
<dbReference type="AlphaFoldDB" id="A0A368C096"/>
<name>A0A368C096_9GAMM</name>
<dbReference type="Proteomes" id="UP000253307">
    <property type="component" value="Unassembled WGS sequence"/>
</dbReference>
<comment type="domain">
    <text evidence="7">The PPIase activity resides only in the second parvulin domain. The N-terminal region and the C-terminal tail are necessary and sufficient for the chaperone activity of SurA. The PPIase activity is dispensable for SurA to function as a chaperone. The N-terminal region and the C-terminal tail are also required for porin recognition.</text>
</comment>
<dbReference type="PANTHER" id="PTHR47637:SF1">
    <property type="entry name" value="CHAPERONE SURA"/>
    <property type="match status" value="1"/>
</dbReference>
<dbReference type="GO" id="GO:0006457">
    <property type="term" value="P:protein folding"/>
    <property type="evidence" value="ECO:0007669"/>
    <property type="project" value="UniProtKB-UniRule"/>
</dbReference>
<accession>A0A368C096</accession>
<organism evidence="9 10">
    <name type="scientific">SAR86 cluster bacterium</name>
    <dbReference type="NCBI Taxonomy" id="2030880"/>
    <lineage>
        <taxon>Bacteria</taxon>
        <taxon>Pseudomonadati</taxon>
        <taxon>Pseudomonadota</taxon>
        <taxon>Gammaproteobacteria</taxon>
        <taxon>SAR86 cluster</taxon>
    </lineage>
</organism>
<evidence type="ECO:0000256" key="7">
    <source>
        <dbReference type="HAMAP-Rule" id="MF_01183"/>
    </source>
</evidence>
<dbReference type="InterPro" id="IPR000297">
    <property type="entry name" value="PPIase_PpiC"/>
</dbReference>
<dbReference type="InterPro" id="IPR027304">
    <property type="entry name" value="Trigger_fact/SurA_dom_sf"/>
</dbReference>
<evidence type="ECO:0000259" key="8">
    <source>
        <dbReference type="PROSITE" id="PS50198"/>
    </source>
</evidence>
<dbReference type="GO" id="GO:0030288">
    <property type="term" value="C:outer membrane-bounded periplasmic space"/>
    <property type="evidence" value="ECO:0007669"/>
    <property type="project" value="InterPro"/>
</dbReference>
<comment type="catalytic activity">
    <reaction evidence="7">
        <text>[protein]-peptidylproline (omega=180) = [protein]-peptidylproline (omega=0)</text>
        <dbReference type="Rhea" id="RHEA:16237"/>
        <dbReference type="Rhea" id="RHEA-COMP:10747"/>
        <dbReference type="Rhea" id="RHEA-COMP:10748"/>
        <dbReference type="ChEBI" id="CHEBI:83833"/>
        <dbReference type="ChEBI" id="CHEBI:83834"/>
        <dbReference type="EC" id="5.2.1.8"/>
    </reaction>
</comment>
<evidence type="ECO:0000256" key="1">
    <source>
        <dbReference type="ARBA" id="ARBA00022729"/>
    </source>
</evidence>
<evidence type="ECO:0000256" key="3">
    <source>
        <dbReference type="ARBA" id="ARBA00022764"/>
    </source>
</evidence>
<dbReference type="InterPro" id="IPR015391">
    <property type="entry name" value="SurA_N"/>
</dbReference>
<dbReference type="GO" id="GO:0043165">
    <property type="term" value="P:Gram-negative-bacterium-type cell outer membrane assembly"/>
    <property type="evidence" value="ECO:0007669"/>
    <property type="project" value="InterPro"/>
</dbReference>
<feature type="domain" description="PpiC" evidence="8">
    <location>
        <begin position="171"/>
        <end position="260"/>
    </location>
</feature>
<reference evidence="9 10" key="1">
    <citation type="journal article" date="2018" name="Microbiome">
        <title>Fine metagenomic profile of the Mediterranean stratified and mixed water columns revealed by assembly and recruitment.</title>
        <authorList>
            <person name="Haro-Moreno J.M."/>
            <person name="Lopez-Perez M."/>
            <person name="De La Torre J.R."/>
            <person name="Picazo A."/>
            <person name="Camacho A."/>
            <person name="Rodriguez-Valera F."/>
        </authorList>
    </citation>
    <scope>NUCLEOTIDE SEQUENCE [LARGE SCALE GENOMIC DNA]</scope>
    <source>
        <strain evidence="9">MED-G82</strain>
    </source>
</reference>
<sequence>MKKTNLLVLIAFFVSIELSAEQQMLDRVAIIVGDGVVLESQVNSLMNTFKKRATEMNTAIPPEDLLLEQIRERLIVEELQLQTGRRAGVRISDSELNEYVANIANQNNLSVDGFINNLASQGESYSDFREQLRKELIIQRVQRGKVGGQIVITEQELAAFIDTEEAKIQLLPEFELHQILVRTLNEAEDIREKLSNAESFEDLAKSYSIAGNASNGGSLGWRTAGDLPDLFFNAINSQPINFISEPLKSGAGYHVLRLTDKRGINVEFQDQWKVRHILMSPTALRDSDFTREELENVRVRLMDGEDFSLLAKEFSEDPGSANNGGEIDWQPLGATAPAFEAMMLKTPIGTVSEVFESQFGFHFLEVLDKRNYDKTQENIEDRAYGALFSRKFDEELENSIRTMRAEAFVEIKDLD</sequence>
<evidence type="ECO:0000313" key="10">
    <source>
        <dbReference type="Proteomes" id="UP000253307"/>
    </source>
</evidence>
<dbReference type="GO" id="GO:0003755">
    <property type="term" value="F:peptidyl-prolyl cis-trans isomerase activity"/>
    <property type="evidence" value="ECO:0007669"/>
    <property type="project" value="UniProtKB-UniRule"/>
</dbReference>
<dbReference type="GO" id="GO:0042277">
    <property type="term" value="F:peptide binding"/>
    <property type="evidence" value="ECO:0007669"/>
    <property type="project" value="InterPro"/>
</dbReference>
<dbReference type="GO" id="GO:0051082">
    <property type="term" value="F:unfolded protein binding"/>
    <property type="evidence" value="ECO:0007669"/>
    <property type="project" value="UniProtKB-UniRule"/>
</dbReference>
<dbReference type="Gene3D" id="1.10.4030.10">
    <property type="entry name" value="Porin chaperone SurA, peptide-binding domain"/>
    <property type="match status" value="1"/>
</dbReference>
<dbReference type="SUPFAM" id="SSF109998">
    <property type="entry name" value="Triger factor/SurA peptide-binding domain-like"/>
    <property type="match status" value="1"/>
</dbReference>
<keyword evidence="4 7" id="KW-0697">Rotamase</keyword>
<gene>
    <name evidence="7" type="primary">surA</name>
    <name evidence="9" type="ORF">DBW96_00625</name>
</gene>
<dbReference type="EMBL" id="QOPE01000003">
    <property type="protein sequence ID" value="RCL42534.1"/>
    <property type="molecule type" value="Genomic_DNA"/>
</dbReference>
<keyword evidence="3 7" id="KW-0574">Periplasm</keyword>
<dbReference type="InterPro" id="IPR050280">
    <property type="entry name" value="OMP_Chaperone_SurA"/>
</dbReference>
<dbReference type="Pfam" id="PF00639">
    <property type="entry name" value="Rotamase"/>
    <property type="match status" value="1"/>
</dbReference>
<comment type="subcellular location">
    <subcellularLocation>
        <location evidence="7">Periplasm</location>
    </subcellularLocation>
    <text evidence="7">Is capable of associating with the outer membrane.</text>
</comment>
<keyword evidence="5 7" id="KW-0143">Chaperone</keyword>
<dbReference type="InterPro" id="IPR023034">
    <property type="entry name" value="PPIase_SurA"/>
</dbReference>
<comment type="function">
    <text evidence="7">Chaperone involved in the correct folding and assembly of outer membrane proteins. Recognizes specific patterns of aromatic residues and the orientation of their side chains, which are found more frequently in integral outer membrane proteins. May act in both early periplasmic and late outer membrane-associated steps of protein maturation.</text>
</comment>
<evidence type="ECO:0000313" key="9">
    <source>
        <dbReference type="EMBL" id="RCL42534.1"/>
    </source>
</evidence>
<evidence type="ECO:0000256" key="5">
    <source>
        <dbReference type="ARBA" id="ARBA00023186"/>
    </source>
</evidence>
<dbReference type="SUPFAM" id="SSF54534">
    <property type="entry name" value="FKBP-like"/>
    <property type="match status" value="2"/>
</dbReference>
<protein>
    <recommendedName>
        <fullName evidence="7">Chaperone SurA</fullName>
    </recommendedName>
    <alternativeName>
        <fullName evidence="7">Peptidyl-prolyl cis-trans isomerase SurA</fullName>
        <shortName evidence="7">PPIase SurA</shortName>
        <ecNumber evidence="7">5.2.1.8</ecNumber>
    </alternativeName>
    <alternativeName>
        <fullName evidence="7">Rotamase SurA</fullName>
    </alternativeName>
</protein>
<dbReference type="HAMAP" id="MF_01183">
    <property type="entry name" value="Chaperone_SurA"/>
    <property type="match status" value="1"/>
</dbReference>
<evidence type="ECO:0000256" key="2">
    <source>
        <dbReference type="ARBA" id="ARBA00022737"/>
    </source>
</evidence>